<accession>B0TW53</accession>
<feature type="signal peptide" evidence="2">
    <location>
        <begin position="1"/>
        <end position="21"/>
    </location>
</feature>
<protein>
    <recommendedName>
        <fullName evidence="4">DUF3573 domain-containing protein</fullName>
    </recommendedName>
</protein>
<name>B0TW53_FRAP2</name>
<dbReference type="EMBL" id="CP000937">
    <property type="protein sequence ID" value="ABZ86961.1"/>
    <property type="molecule type" value="Genomic_DNA"/>
</dbReference>
<keyword evidence="2" id="KW-0732">Signal</keyword>
<dbReference type="Pfam" id="PF12097">
    <property type="entry name" value="DUF3573"/>
    <property type="match status" value="1"/>
</dbReference>
<reference evidence="3" key="1">
    <citation type="submission" date="2009-01" db="EMBL/GenBank/DDBJ databases">
        <title>Complete sequence of chromosome of Francisella philomiragia subsp. philomiragia ATCC 25017.</title>
        <authorList>
            <consortium name="US DOE Joint Genome Institute"/>
            <person name="Copeland A."/>
            <person name="Lucas S."/>
            <person name="Lapidus A."/>
            <person name="Barry K."/>
            <person name="Detter J.C."/>
            <person name="Glavina del Rio T."/>
            <person name="Hammon N."/>
            <person name="Israni S."/>
            <person name="Dalin E."/>
            <person name="Tice H."/>
            <person name="Pitluck S."/>
            <person name="Chain P."/>
            <person name="Malfatti S."/>
            <person name="Shin M."/>
            <person name="Vergez L."/>
            <person name="Schmutz J."/>
            <person name="Larimer F."/>
            <person name="Land M."/>
            <person name="Hauser L."/>
            <person name="Richardson P."/>
        </authorList>
    </citation>
    <scope>NUCLEOTIDE SEQUENCE</scope>
    <source>
        <strain evidence="3">ATCC 25017</strain>
    </source>
</reference>
<feature type="coiled-coil region" evidence="1">
    <location>
        <begin position="35"/>
        <end position="62"/>
    </location>
</feature>
<evidence type="ECO:0000256" key="1">
    <source>
        <dbReference type="SAM" id="Coils"/>
    </source>
</evidence>
<dbReference type="InterPro" id="IPR021956">
    <property type="entry name" value="DUF3573"/>
</dbReference>
<proteinExistence type="predicted"/>
<feature type="chain" id="PRO_5002754137" description="DUF3573 domain-containing protein" evidence="2">
    <location>
        <begin position="22"/>
        <end position="495"/>
    </location>
</feature>
<organism evidence="3">
    <name type="scientific">Francisella philomiragia subsp. philomiragia (strain ATCC 25017 / CCUG 19701 / FSC 153 / O#319-036)</name>
    <dbReference type="NCBI Taxonomy" id="484022"/>
    <lineage>
        <taxon>Bacteria</taxon>
        <taxon>Pseudomonadati</taxon>
        <taxon>Pseudomonadota</taxon>
        <taxon>Gammaproteobacteria</taxon>
        <taxon>Thiotrichales</taxon>
        <taxon>Francisellaceae</taxon>
        <taxon>Francisella</taxon>
    </lineage>
</organism>
<gene>
    <name evidence="3" type="ordered locus">Fphi_0740</name>
</gene>
<keyword evidence="1" id="KW-0175">Coiled coil</keyword>
<dbReference type="KEGG" id="fph:Fphi_0740"/>
<dbReference type="HOGENOM" id="CLU_042021_0_0_6"/>
<evidence type="ECO:0000313" key="3">
    <source>
        <dbReference type="EMBL" id="ABZ86961.1"/>
    </source>
</evidence>
<sequence length="495" mass="53272">MKKFLFATAIASFFYSSIVIAASTTNQTSSDDDRYAAMQRQIDILRKELKNLKKSNNSNTDDTTDDFATYSSKVARTNNITFDTKSASVLSSDEIANFSSSNLDGDITSIGGIIDSHGGIDIGNAAPITTQGQITYIGGYSGNNTIPIAQISSNLFASTLMGQRAKFDDYSVFFGGFIEADAQAWLGTRITNADKTIRANGGQNIYLTNAKLYFLSNLGHYVTAQFDFDTDETNAFKLGNAFAIFGNMDISPFFMTVGRNKLSVGAFGGGGPWTPGVTKALFSPGSVTNVSVNYKDATSNFNIAVFGANNENASFSTAYFYAAPINDSTSLGFNVGYIFDAKGVNKNFATITDLNRVGMINADANLSFTNILPGIWQVGAGWGQTTNKSSQYSGISNSYAGAFTIQTSYGDVIAGRKTNFNFSYGSSYNANKIPMALSSPAIGPKAAAGISNQFIASAQRAYFDSNVLFGPEYSYQKLYDNQHMNTFTLDMVVYV</sequence>
<dbReference type="AlphaFoldDB" id="B0TW53"/>
<dbReference type="eggNOG" id="COG3203">
    <property type="taxonomic scope" value="Bacteria"/>
</dbReference>
<evidence type="ECO:0008006" key="4">
    <source>
        <dbReference type="Google" id="ProtNLM"/>
    </source>
</evidence>
<evidence type="ECO:0000256" key="2">
    <source>
        <dbReference type="SAM" id="SignalP"/>
    </source>
</evidence>